<dbReference type="AlphaFoldDB" id="A0A239XKH2"/>
<accession>A0A239XKH2</accession>
<keyword evidence="5 20" id="KW-0808">Transferase</keyword>
<dbReference type="GO" id="GO:0009002">
    <property type="term" value="F:serine-type D-Ala-D-Ala carboxypeptidase activity"/>
    <property type="evidence" value="ECO:0007669"/>
    <property type="project" value="UniProtKB-EC"/>
</dbReference>
<feature type="region of interest" description="Disordered" evidence="16">
    <location>
        <begin position="785"/>
        <end position="807"/>
    </location>
</feature>
<dbReference type="SUPFAM" id="SSF56601">
    <property type="entry name" value="beta-lactamase/transpeptidase-like"/>
    <property type="match status" value="1"/>
</dbReference>
<dbReference type="GO" id="GO:0008955">
    <property type="term" value="F:peptidoglycan glycosyltransferase activity"/>
    <property type="evidence" value="ECO:0007669"/>
    <property type="project" value="UniProtKB-EC"/>
</dbReference>
<evidence type="ECO:0000256" key="8">
    <source>
        <dbReference type="ARBA" id="ARBA00022960"/>
    </source>
</evidence>
<dbReference type="GO" id="GO:0006508">
    <property type="term" value="P:proteolysis"/>
    <property type="evidence" value="ECO:0007669"/>
    <property type="project" value="UniProtKB-KW"/>
</dbReference>
<evidence type="ECO:0000256" key="12">
    <source>
        <dbReference type="ARBA" id="ARBA00023268"/>
    </source>
</evidence>
<dbReference type="Pfam" id="PF00912">
    <property type="entry name" value="Transgly"/>
    <property type="match status" value="1"/>
</dbReference>
<dbReference type="GO" id="GO:0030288">
    <property type="term" value="C:outer membrane-bounded periplasmic space"/>
    <property type="evidence" value="ECO:0007669"/>
    <property type="project" value="TreeGrafter"/>
</dbReference>
<proteinExistence type="predicted"/>
<evidence type="ECO:0000256" key="17">
    <source>
        <dbReference type="SAM" id="Phobius"/>
    </source>
</evidence>
<comment type="catalytic activity">
    <reaction evidence="14">
        <text>Preferential cleavage: (Ac)2-L-Lys-D-Ala-|-D-Ala. Also transpeptidation of peptidyl-alanyl moieties that are N-acyl substituents of D-alanine.</text>
        <dbReference type="EC" id="3.4.16.4"/>
    </reaction>
</comment>
<feature type="compositionally biased region" description="Low complexity" evidence="16">
    <location>
        <begin position="790"/>
        <end position="807"/>
    </location>
</feature>
<keyword evidence="8" id="KW-0133">Cell shape</keyword>
<name>A0A239XKH2_STRAI</name>
<keyword evidence="6 17" id="KW-0812">Transmembrane</keyword>
<evidence type="ECO:0000256" key="13">
    <source>
        <dbReference type="ARBA" id="ARBA00023316"/>
    </source>
</evidence>
<keyword evidence="12" id="KW-0511">Multifunctional enzyme</keyword>
<evidence type="ECO:0000256" key="14">
    <source>
        <dbReference type="ARBA" id="ARBA00034000"/>
    </source>
</evidence>
<dbReference type="GO" id="GO:0071555">
    <property type="term" value="P:cell wall organization"/>
    <property type="evidence" value="ECO:0007669"/>
    <property type="project" value="UniProtKB-KW"/>
</dbReference>
<keyword evidence="13" id="KW-0961">Cell wall biogenesis/degradation</keyword>
<keyword evidence="1" id="KW-1003">Cell membrane</keyword>
<dbReference type="GO" id="GO:0008360">
    <property type="term" value="P:regulation of cell shape"/>
    <property type="evidence" value="ECO:0007669"/>
    <property type="project" value="UniProtKB-KW"/>
</dbReference>
<evidence type="ECO:0000256" key="7">
    <source>
        <dbReference type="ARBA" id="ARBA00022801"/>
    </source>
</evidence>
<keyword evidence="4 20" id="KW-0328">Glycosyltransferase</keyword>
<evidence type="ECO:0000256" key="11">
    <source>
        <dbReference type="ARBA" id="ARBA00023136"/>
    </source>
</evidence>
<dbReference type="NCBIfam" id="NF038274">
    <property type="entry name" value="strep_PBP1B"/>
    <property type="match status" value="1"/>
</dbReference>
<dbReference type="EMBL" id="LT906454">
    <property type="protein sequence ID" value="SNV46860.1"/>
    <property type="molecule type" value="Genomic_DNA"/>
</dbReference>
<dbReference type="Gene3D" id="3.40.710.10">
    <property type="entry name" value="DD-peptidase/beta-lactamase superfamily"/>
    <property type="match status" value="1"/>
</dbReference>
<evidence type="ECO:0000313" key="20">
    <source>
        <dbReference type="EMBL" id="SNV46860.1"/>
    </source>
</evidence>
<sequence length="807" mass="88244">MSKLKKSFQTWLQQEASRLSVRKPRHKTGSSNQNNHTDSGNVILDSFAIALRIIKLLSNFIYILVLLFVMLGAGIGFGYLASQIDEVTVPSKDDLIKQVESASLVSHLAYADGSLISEVDTDLLRTPVASEAISDNLKHAIIATEDENFETHDGVVPKAVFRALITSLLGVGESSGGSTLTQQLLKQQILGDDPTFKRKAKEIIYALSLEKDMSKDAILTAYLNISPFGRNNRGQNIAGVEEAAKGIFGRSASELTVPQAAFIAGLPQSPIVYSPYDANGRLKSDEDLSFGLTRGSNVLYNMYREGYINKAEYDSYKAYDLKQDFIASDSVQANSHDYLYYSVMEEAQQVMYDYLVKEDKVSQEDLKNDATKVAYEERALEALQSGGYTVTTTIHKPIYEAMQNAVNQYGSILDDGTGRTEVGNVLMDNETGAILGFIGGRDYNSNQNNHAFDTKRSPGSAIKPLIAYGPAIDQGFMGSASMLSNYPTTFSSGEKIMHVDNEGTTMITLQEALNTSWNIPAFWTYKLLQERGVDVKDYMTKMGIAIDNYDIESLPLGGGIETSVEQITNAYQMIANDGAYVKGHMVDKITNSEGKVIYEHKVQLVQVFSKATATILQDLLRGPLDSGTTTQYVSRLRSLNSGLANADWIGKTGTTNAYSDVWLVVATPKVSLASWAGHDDNRSLGKMTGYENHSNYLANLVTAINQAEPDVFGTGQKFSLDPSVIKSTVNKQTGLKPGTATEGGRRYTANGNTTTSYWAKNGAGDMTYRFAIGGTDSDYQKAWNSIVGGSSRSNTNQSSSNQSRNRR</sequence>
<evidence type="ECO:0000256" key="16">
    <source>
        <dbReference type="SAM" id="MobiDB-lite"/>
    </source>
</evidence>
<dbReference type="GO" id="GO:0008658">
    <property type="term" value="F:penicillin binding"/>
    <property type="evidence" value="ECO:0007669"/>
    <property type="project" value="InterPro"/>
</dbReference>
<protein>
    <submittedName>
        <fullName evidence="20">Multimodular transpeptidase-transglycosylase</fullName>
        <ecNumber evidence="20">2.4.1.-</ecNumber>
    </submittedName>
</protein>
<dbReference type="Gene3D" id="1.10.3810.10">
    <property type="entry name" value="Biosynthetic peptidoglycan transglycosylase-like"/>
    <property type="match status" value="1"/>
</dbReference>
<dbReference type="PANTHER" id="PTHR32282">
    <property type="entry name" value="BINDING PROTEIN TRANSPEPTIDASE, PUTATIVE-RELATED"/>
    <property type="match status" value="1"/>
</dbReference>
<gene>
    <name evidence="20" type="primary">ponA_2</name>
    <name evidence="20" type="ORF">SAMEA4504048_02238</name>
</gene>
<keyword evidence="9" id="KW-0573">Peptidoglycan synthesis</keyword>
<evidence type="ECO:0000256" key="9">
    <source>
        <dbReference type="ARBA" id="ARBA00022984"/>
    </source>
</evidence>
<dbReference type="OrthoDB" id="9766909at2"/>
<comment type="catalytic activity">
    <reaction evidence="15">
        <text>[GlcNAc-(1-&gt;4)-Mur2Ac(oyl-L-Ala-gamma-D-Glu-L-Lys-D-Ala-D-Ala)](n)-di-trans,octa-cis-undecaprenyl diphosphate + beta-D-GlcNAc-(1-&gt;4)-Mur2Ac(oyl-L-Ala-gamma-D-Glu-L-Lys-D-Ala-D-Ala)-di-trans,octa-cis-undecaprenyl diphosphate = [GlcNAc-(1-&gt;4)-Mur2Ac(oyl-L-Ala-gamma-D-Glu-L-Lys-D-Ala-D-Ala)](n+1)-di-trans,octa-cis-undecaprenyl diphosphate + di-trans,octa-cis-undecaprenyl diphosphate + H(+)</text>
        <dbReference type="Rhea" id="RHEA:23708"/>
        <dbReference type="Rhea" id="RHEA-COMP:9602"/>
        <dbReference type="Rhea" id="RHEA-COMP:9603"/>
        <dbReference type="ChEBI" id="CHEBI:15378"/>
        <dbReference type="ChEBI" id="CHEBI:58405"/>
        <dbReference type="ChEBI" id="CHEBI:60033"/>
        <dbReference type="ChEBI" id="CHEBI:78435"/>
        <dbReference type="EC" id="2.4.99.28"/>
    </reaction>
</comment>
<evidence type="ECO:0000256" key="4">
    <source>
        <dbReference type="ARBA" id="ARBA00022676"/>
    </source>
</evidence>
<dbReference type="PANTHER" id="PTHR32282:SF32">
    <property type="entry name" value="PENICILLIN-BINDING PROTEIN 2A"/>
    <property type="match status" value="1"/>
</dbReference>
<keyword evidence="10 17" id="KW-1133">Transmembrane helix</keyword>
<dbReference type="Gene3D" id="3.40.50.12800">
    <property type="match status" value="1"/>
</dbReference>
<dbReference type="EC" id="2.4.1.-" evidence="20"/>
<evidence type="ECO:0000256" key="15">
    <source>
        <dbReference type="ARBA" id="ARBA00049902"/>
    </source>
</evidence>
<evidence type="ECO:0000256" key="2">
    <source>
        <dbReference type="ARBA" id="ARBA00022645"/>
    </source>
</evidence>
<keyword evidence="7" id="KW-0378">Hydrolase</keyword>
<evidence type="ECO:0000259" key="19">
    <source>
        <dbReference type="Pfam" id="PF00912"/>
    </source>
</evidence>
<dbReference type="InterPro" id="IPR036950">
    <property type="entry name" value="PBP_transglycosylase"/>
</dbReference>
<keyword evidence="3" id="KW-0645">Protease</keyword>
<evidence type="ECO:0000259" key="18">
    <source>
        <dbReference type="Pfam" id="PF00905"/>
    </source>
</evidence>
<evidence type="ECO:0000256" key="10">
    <source>
        <dbReference type="ARBA" id="ARBA00022989"/>
    </source>
</evidence>
<feature type="transmembrane region" description="Helical" evidence="17">
    <location>
        <begin position="60"/>
        <end position="81"/>
    </location>
</feature>
<keyword evidence="11 17" id="KW-0472">Membrane</keyword>
<evidence type="ECO:0000256" key="1">
    <source>
        <dbReference type="ARBA" id="ARBA00022475"/>
    </source>
</evidence>
<dbReference type="InterPro" id="IPR023346">
    <property type="entry name" value="Lysozyme-like_dom_sf"/>
</dbReference>
<dbReference type="GO" id="GO:0009252">
    <property type="term" value="P:peptidoglycan biosynthetic process"/>
    <property type="evidence" value="ECO:0007669"/>
    <property type="project" value="UniProtKB-KW"/>
</dbReference>
<dbReference type="Pfam" id="PF00905">
    <property type="entry name" value="Transpeptidase"/>
    <property type="match status" value="1"/>
</dbReference>
<evidence type="ECO:0000256" key="6">
    <source>
        <dbReference type="ARBA" id="ARBA00022692"/>
    </source>
</evidence>
<feature type="domain" description="Penicillin-binding protein transpeptidase" evidence="18">
    <location>
        <begin position="425"/>
        <end position="659"/>
    </location>
</feature>
<evidence type="ECO:0000256" key="5">
    <source>
        <dbReference type="ARBA" id="ARBA00022679"/>
    </source>
</evidence>
<organism evidence="20 21">
    <name type="scientific">Streptococcus acidominimus</name>
    <dbReference type="NCBI Taxonomy" id="1326"/>
    <lineage>
        <taxon>Bacteria</taxon>
        <taxon>Bacillati</taxon>
        <taxon>Bacillota</taxon>
        <taxon>Bacilli</taxon>
        <taxon>Lactobacillales</taxon>
        <taxon>Streptococcaceae</taxon>
        <taxon>Streptococcus</taxon>
    </lineage>
</organism>
<dbReference type="InterPro" id="IPR050396">
    <property type="entry name" value="Glycosyltr_51/Transpeptidase"/>
</dbReference>
<dbReference type="KEGG" id="saco:SAME_02238"/>
<dbReference type="InterPro" id="IPR001264">
    <property type="entry name" value="Glyco_trans_51"/>
</dbReference>
<feature type="domain" description="Glycosyl transferase family 51" evidence="19">
    <location>
        <begin position="113"/>
        <end position="284"/>
    </location>
</feature>
<dbReference type="InterPro" id="IPR001460">
    <property type="entry name" value="PCN-bd_Tpept"/>
</dbReference>
<dbReference type="SUPFAM" id="SSF53955">
    <property type="entry name" value="Lysozyme-like"/>
    <property type="match status" value="1"/>
</dbReference>
<keyword evidence="2" id="KW-0121">Carboxypeptidase</keyword>
<dbReference type="InterPro" id="IPR012338">
    <property type="entry name" value="Beta-lactam/transpept-like"/>
</dbReference>
<evidence type="ECO:0000256" key="3">
    <source>
        <dbReference type="ARBA" id="ARBA00022670"/>
    </source>
</evidence>
<reference evidence="20 21" key="1">
    <citation type="submission" date="2017-06" db="EMBL/GenBank/DDBJ databases">
        <authorList>
            <consortium name="Pathogen Informatics"/>
        </authorList>
    </citation>
    <scope>NUCLEOTIDE SEQUENCE [LARGE SCALE GENOMIC DNA]</scope>
    <source>
        <strain evidence="20 21">NCTC11291</strain>
    </source>
</reference>
<dbReference type="Proteomes" id="UP000215144">
    <property type="component" value="Chromosome 1"/>
</dbReference>
<evidence type="ECO:0000313" key="21">
    <source>
        <dbReference type="Proteomes" id="UP000215144"/>
    </source>
</evidence>